<proteinExistence type="predicted"/>
<evidence type="ECO:0000256" key="3">
    <source>
        <dbReference type="SAM" id="Phobius"/>
    </source>
</evidence>
<gene>
    <name evidence="5" type="ORF">OHU69_08210</name>
</gene>
<protein>
    <submittedName>
        <fullName evidence="5">Zf-HC2 domain-containing protein</fullName>
    </submittedName>
</protein>
<dbReference type="AlphaFoldDB" id="A0AAU1TZQ2"/>
<evidence type="ECO:0000259" key="4">
    <source>
        <dbReference type="Pfam" id="PF13490"/>
    </source>
</evidence>
<keyword evidence="1" id="KW-0805">Transcription regulation</keyword>
<keyword evidence="3" id="KW-0812">Transmembrane</keyword>
<feature type="transmembrane region" description="Helical" evidence="3">
    <location>
        <begin position="90"/>
        <end position="111"/>
    </location>
</feature>
<keyword evidence="3" id="KW-1133">Transmembrane helix</keyword>
<reference evidence="5" key="1">
    <citation type="submission" date="2022-10" db="EMBL/GenBank/DDBJ databases">
        <title>The complete genomes of actinobacterial strains from the NBC collection.</title>
        <authorList>
            <person name="Joergensen T.S."/>
            <person name="Alvarez Arevalo M."/>
            <person name="Sterndorff E.B."/>
            <person name="Faurdal D."/>
            <person name="Vuksanovic O."/>
            <person name="Mourched A.-S."/>
            <person name="Charusanti P."/>
            <person name="Shaw S."/>
            <person name="Blin K."/>
            <person name="Weber T."/>
        </authorList>
    </citation>
    <scope>NUCLEOTIDE SEQUENCE</scope>
    <source>
        <strain evidence="5">NBC_00119</strain>
    </source>
</reference>
<dbReference type="Gene3D" id="1.10.10.1320">
    <property type="entry name" value="Anti-sigma factor, zinc-finger domain"/>
    <property type="match status" value="1"/>
</dbReference>
<evidence type="ECO:0000256" key="2">
    <source>
        <dbReference type="ARBA" id="ARBA00023163"/>
    </source>
</evidence>
<feature type="domain" description="Putative zinc-finger" evidence="4">
    <location>
        <begin position="9"/>
        <end position="36"/>
    </location>
</feature>
<keyword evidence="3" id="KW-0472">Membrane</keyword>
<dbReference type="InterPro" id="IPR027383">
    <property type="entry name" value="Znf_put"/>
</dbReference>
<evidence type="ECO:0000256" key="1">
    <source>
        <dbReference type="ARBA" id="ARBA00023015"/>
    </source>
</evidence>
<name>A0AAU1TZQ2_9ACTN</name>
<organism evidence="5">
    <name type="scientific">Streptomyces sp. NBC_00119</name>
    <dbReference type="NCBI Taxonomy" id="2975659"/>
    <lineage>
        <taxon>Bacteria</taxon>
        <taxon>Bacillati</taxon>
        <taxon>Actinomycetota</taxon>
        <taxon>Actinomycetes</taxon>
        <taxon>Kitasatosporales</taxon>
        <taxon>Streptomycetaceae</taxon>
        <taxon>Streptomyces</taxon>
    </lineage>
</organism>
<accession>A0AAU1TZQ2</accession>
<sequence length="216" mass="22798">MRSLDRHRDVGAYALGVLDEADRFRFEDHLGQCPRCVARVGEFGSTTAALALYARATPPAVETVAEAGPVLLDGLVSRMERVRRAGRRRWLCAMAAAVVLAVAGPGVVVLGGSGDGAVRLDARDARTGVSASVTASGREWGTAVGIEVRDARGPRVCELVAVGKDGSRQTVTTWAARAHDAAATTTQSAVALHPQEIARFEVRTTDGTRLVAIPMR</sequence>
<dbReference type="Pfam" id="PF13490">
    <property type="entry name" value="zf-HC2"/>
    <property type="match status" value="1"/>
</dbReference>
<dbReference type="InterPro" id="IPR041916">
    <property type="entry name" value="Anti_sigma_zinc_sf"/>
</dbReference>
<dbReference type="EMBL" id="CP108195">
    <property type="protein sequence ID" value="WTS11051.1"/>
    <property type="molecule type" value="Genomic_DNA"/>
</dbReference>
<evidence type="ECO:0000313" key="5">
    <source>
        <dbReference type="EMBL" id="WTS11051.1"/>
    </source>
</evidence>
<keyword evidence="2" id="KW-0804">Transcription</keyword>